<reference evidence="2" key="1">
    <citation type="submission" date="2016-07" db="EMBL/GenBank/DDBJ databases">
        <title>Multiple horizontal gene transfer events from other fungi enriched the ability of initially mycotrophic Trichoderma (Ascomycota) to feed on dead plant biomass.</title>
        <authorList>
            <consortium name="DOE Joint Genome Institute"/>
            <person name="Atanasova L."/>
            <person name="Chenthamara K."/>
            <person name="Zhang J."/>
            <person name="Grujic M."/>
            <person name="Henrissat B."/>
            <person name="Kuo A."/>
            <person name="Aerts A."/>
            <person name="Salamov A."/>
            <person name="Lipzen A."/>
            <person name="Labutti K."/>
            <person name="Barry K."/>
            <person name="Miao Y."/>
            <person name="Rahimi M.J."/>
            <person name="Shen Q."/>
            <person name="Grigoriev I.V."/>
            <person name="Kubicek C.P."/>
            <person name="Druzhinina I.S."/>
        </authorList>
    </citation>
    <scope>NUCLEOTIDE SEQUENCE [LARGE SCALE GENOMIC DNA]</scope>
    <source>
        <strain evidence="2">TUCIM 6016</strain>
    </source>
</reference>
<evidence type="ECO:0000313" key="1">
    <source>
        <dbReference type="EMBL" id="PTB67519.1"/>
    </source>
</evidence>
<keyword evidence="2" id="KW-1185">Reference proteome</keyword>
<accession>A0A2T4BE92</accession>
<sequence length="233" mass="25679">MAKLKIGELRITNPTMRTFDLEATVIVDEWLGDLDWTSHLTVSLSYQPRLIGKATLCDTYFIPDNRKKVSIKFEGFDIRNMGLTIAGRGVDEAHELSLDIELSGISKTSVEDFSIQVAEKTVILDFNISSSNPVKLDFGDCVFSLEQGGETLAILEGYFRIEPNEAVIALMGDAMYADARYCGFATLKGVRVLEEIVALISGSELYRECFLKARGRNPSGEEAPGRSALPAVK</sequence>
<dbReference type="RefSeq" id="XP_024750839.1">
    <property type="nucleotide sequence ID" value="XM_024893360.1"/>
</dbReference>
<dbReference type="Proteomes" id="UP000241546">
    <property type="component" value="Unassembled WGS sequence"/>
</dbReference>
<dbReference type="AlphaFoldDB" id="A0A2T4BE92"/>
<proteinExistence type="predicted"/>
<evidence type="ECO:0000313" key="2">
    <source>
        <dbReference type="Proteomes" id="UP000241546"/>
    </source>
</evidence>
<gene>
    <name evidence="1" type="ORF">BBK36DRAFT_1140168</name>
</gene>
<name>A0A2T4BE92_9HYPO</name>
<dbReference type="EMBL" id="KZ680211">
    <property type="protein sequence ID" value="PTB67519.1"/>
    <property type="molecule type" value="Genomic_DNA"/>
</dbReference>
<organism evidence="1 2">
    <name type="scientific">Trichoderma citrinoviride</name>
    <dbReference type="NCBI Taxonomy" id="58853"/>
    <lineage>
        <taxon>Eukaryota</taxon>
        <taxon>Fungi</taxon>
        <taxon>Dikarya</taxon>
        <taxon>Ascomycota</taxon>
        <taxon>Pezizomycotina</taxon>
        <taxon>Sordariomycetes</taxon>
        <taxon>Hypocreomycetidae</taxon>
        <taxon>Hypocreales</taxon>
        <taxon>Hypocreaceae</taxon>
        <taxon>Trichoderma</taxon>
    </lineage>
</organism>
<dbReference type="OrthoDB" id="4899484at2759"/>
<protein>
    <submittedName>
        <fullName evidence="1">Uncharacterized protein</fullName>
    </submittedName>
</protein>
<dbReference type="GeneID" id="36601478"/>